<dbReference type="eggNOG" id="COG3240">
    <property type="taxonomic scope" value="Bacteria"/>
</dbReference>
<dbReference type="RefSeq" id="WP_015218198.1">
    <property type="nucleotide sequence ID" value="NC_019776.1"/>
</dbReference>
<name>K9YZT9_CYAAP</name>
<accession>K9YZT9</accession>
<dbReference type="HOGENOM" id="CLU_476278_0_0_3"/>
<dbReference type="eggNOG" id="COG2931">
    <property type="taxonomic scope" value="Bacteria"/>
</dbReference>
<dbReference type="Pfam" id="PF18885">
    <property type="entry name" value="DUF5648"/>
    <property type="match status" value="1"/>
</dbReference>
<dbReference type="STRING" id="755178.Cyan10605_0318"/>
<feature type="domain" description="DUF5648" evidence="1">
    <location>
        <begin position="431"/>
        <end position="571"/>
    </location>
</feature>
<proteinExistence type="predicted"/>
<dbReference type="Proteomes" id="UP000010480">
    <property type="component" value="Chromosome"/>
</dbReference>
<dbReference type="SUPFAM" id="SSF51126">
    <property type="entry name" value="Pectin lyase-like"/>
    <property type="match status" value="1"/>
</dbReference>
<dbReference type="InterPro" id="IPR059226">
    <property type="entry name" value="Choice_anch_Q_dom"/>
</dbReference>
<dbReference type="InterPro" id="IPR043708">
    <property type="entry name" value="DUF5648"/>
</dbReference>
<sequence length="572" mass="60755">MNPEDFSAQVTLNVTTTEDQNDGSAANGLSLRDAIIQANADPRREYIINVPNGTYNLTITEDGSLDISSSISIIGAGAGNTIISASFLGDRIFNVSGTGNLSIANFTLQDANVGTDSIIDEEGNAGTIAVDGGAINVESAGKATLNNMIIAQNRTNGKGGGIANNGILEVNDSVVLVNLSVDSGGGIYNGEGGRAIINRSTIAFNSTSNTINEETLLGGGGIFNDAGGEMTIINSTISNNTSLIGGGLWVQGEQTTIINSTIARNSGSTGAGIFSGNPQDGTATVNTILRNSIVAENTNSEDIDGNFNLQSSYNLIGTSARGTLVNSQNNNQVGTVIQPIDPRLGDLPGEFTTTDGASKILVHPIEAGSPAINAGNNAVTRIRDLSNYFGNTDQRGELRINDGVVDLGSYEFNEDSGINSETINPGLTNPIIRFQNTQVQGTYLFVGEAEAQNVRTNHPIFREEGEAFRVAFNPEDDLITIYRFQNQNQPGTYLYVGEQERQSVLQNYSNTFVEEGIAFYVYGADANKGTDIFRLQNLDVPGTYIYVKEQEKNNILANFDNFRLEGVAFEVA</sequence>
<organism evidence="2 3">
    <name type="scientific">Cyanobacterium aponinum (strain PCC 10605)</name>
    <dbReference type="NCBI Taxonomy" id="755178"/>
    <lineage>
        <taxon>Bacteria</taxon>
        <taxon>Bacillati</taxon>
        <taxon>Cyanobacteriota</taxon>
        <taxon>Cyanophyceae</taxon>
        <taxon>Oscillatoriophycideae</taxon>
        <taxon>Chroococcales</taxon>
        <taxon>Geminocystaceae</taxon>
        <taxon>Cyanobacterium</taxon>
    </lineage>
</organism>
<dbReference type="NCBIfam" id="NF041518">
    <property type="entry name" value="choice_anch_Q"/>
    <property type="match status" value="1"/>
</dbReference>
<dbReference type="KEGG" id="can:Cyan10605_0318"/>
<dbReference type="EMBL" id="CP003947">
    <property type="protein sequence ID" value="AFZ52466.1"/>
    <property type="molecule type" value="Genomic_DNA"/>
</dbReference>
<protein>
    <submittedName>
        <fullName evidence="2">Polymorphic membrane protein Chlamydia</fullName>
    </submittedName>
</protein>
<evidence type="ECO:0000259" key="1">
    <source>
        <dbReference type="Pfam" id="PF18885"/>
    </source>
</evidence>
<evidence type="ECO:0000313" key="2">
    <source>
        <dbReference type="EMBL" id="AFZ52466.1"/>
    </source>
</evidence>
<keyword evidence="3" id="KW-1185">Reference proteome</keyword>
<dbReference type="OrthoDB" id="418413at2"/>
<reference evidence="3" key="1">
    <citation type="journal article" date="2013" name="Proc. Natl. Acad. Sci. U.S.A.">
        <title>Improving the coverage of the cyanobacterial phylum using diversity-driven genome sequencing.</title>
        <authorList>
            <person name="Shih P.M."/>
            <person name="Wu D."/>
            <person name="Latifi A."/>
            <person name="Axen S.D."/>
            <person name="Fewer D.P."/>
            <person name="Talla E."/>
            <person name="Calteau A."/>
            <person name="Cai F."/>
            <person name="Tandeau de Marsac N."/>
            <person name="Rippka R."/>
            <person name="Herdman M."/>
            <person name="Sivonen K."/>
            <person name="Coursin T."/>
            <person name="Laurent T."/>
            <person name="Goodwin L."/>
            <person name="Nolan M."/>
            <person name="Davenport K.W."/>
            <person name="Han C.S."/>
            <person name="Rubin E.M."/>
            <person name="Eisen J.A."/>
            <person name="Woyke T."/>
            <person name="Gugger M."/>
            <person name="Kerfeld C.A."/>
        </authorList>
    </citation>
    <scope>NUCLEOTIDE SEQUENCE [LARGE SCALE GENOMIC DNA]</scope>
    <source>
        <strain evidence="3">PCC 10605</strain>
    </source>
</reference>
<dbReference type="AlphaFoldDB" id="K9YZT9"/>
<evidence type="ECO:0000313" key="3">
    <source>
        <dbReference type="Proteomes" id="UP000010480"/>
    </source>
</evidence>
<dbReference type="InterPro" id="IPR011050">
    <property type="entry name" value="Pectin_lyase_fold/virulence"/>
</dbReference>
<gene>
    <name evidence="2" type="ordered locus">Cyan10605_0318</name>
</gene>